<feature type="compositionally biased region" description="Basic and acidic residues" evidence="1">
    <location>
        <begin position="226"/>
        <end position="239"/>
    </location>
</feature>
<gene>
    <name evidence="2" type="ORF">FWILDA_LOCUS11157</name>
</gene>
<dbReference type="OrthoDB" id="2303332at2759"/>
<evidence type="ECO:0000313" key="3">
    <source>
        <dbReference type="Proteomes" id="UP001153678"/>
    </source>
</evidence>
<name>A0A9W4SWN1_9GLOM</name>
<evidence type="ECO:0000256" key="1">
    <source>
        <dbReference type="SAM" id="MobiDB-lite"/>
    </source>
</evidence>
<comment type="caution">
    <text evidence="2">The sequence shown here is derived from an EMBL/GenBank/DDBJ whole genome shotgun (WGS) entry which is preliminary data.</text>
</comment>
<sequence>MSNKTNSTVIYGLEKKFEGWETLLDPENLSLIDILNFRRRKNDFSFDKHTEHLTISKFLSYVTKNTLDEKWKKSTSILNEVLKAMAWLRVGLGMGYYIRWASSSFVTKSIWSRAMCRCNHLSGLATRRARNGLLYPDQAKTENVIAFWLEADLEKIELDQKISNAILEKKKTELKQKDVDIKLTRAEFVVEHSVAGNEAHKLLNNQRLNFIDSLNDSIGSPVDYSVDEKDEKDGDHTERDEIEPSSMPVEESTGSRKVHNNFKRKLDNQTDYVDEGLTLLFDETNEEALMESIDEKTLNIEDKLPLTREDSQSQCMCDDMVEAFQKYQGKIPKTRRAFTPAYWGVLDLTKESLYGCKEFTDDDLKQLSQDFANHIKWKCEPVKKNVQDYFDSNCEEVNSDEKLRKLDRHIQFMKINMNSFQGMLPEEQLKMTSSFPLFHGVFNSSHIKDIWGETQALSTNDARNEKANPFKKARMGRKVDMKATLIKTSNKFEVIYGEVARGLGPLGIPMACPKKRFLDKVKLMVIMRDSINRLLNEMMYVSEETRKSLIVYGWLQVGLELNFYAMDWSGIPADGGDCFMLEDAYCILKSLENKSLETETTVRKLFSENTRGKRRLIAPETKADLNKNRTPQYM</sequence>
<organism evidence="2 3">
    <name type="scientific">Funneliformis geosporum</name>
    <dbReference type="NCBI Taxonomy" id="1117311"/>
    <lineage>
        <taxon>Eukaryota</taxon>
        <taxon>Fungi</taxon>
        <taxon>Fungi incertae sedis</taxon>
        <taxon>Mucoromycota</taxon>
        <taxon>Glomeromycotina</taxon>
        <taxon>Glomeromycetes</taxon>
        <taxon>Glomerales</taxon>
        <taxon>Glomeraceae</taxon>
        <taxon>Funneliformis</taxon>
    </lineage>
</organism>
<dbReference type="AlphaFoldDB" id="A0A9W4SWN1"/>
<evidence type="ECO:0000313" key="2">
    <source>
        <dbReference type="EMBL" id="CAI2183601.1"/>
    </source>
</evidence>
<accession>A0A9W4SWN1</accession>
<feature type="region of interest" description="Disordered" evidence="1">
    <location>
        <begin position="221"/>
        <end position="261"/>
    </location>
</feature>
<keyword evidence="3" id="KW-1185">Reference proteome</keyword>
<dbReference type="EMBL" id="CAMKVN010003073">
    <property type="protein sequence ID" value="CAI2183601.1"/>
    <property type="molecule type" value="Genomic_DNA"/>
</dbReference>
<protein>
    <submittedName>
        <fullName evidence="2">1924_t:CDS:1</fullName>
    </submittedName>
</protein>
<proteinExistence type="predicted"/>
<dbReference type="Proteomes" id="UP001153678">
    <property type="component" value="Unassembled WGS sequence"/>
</dbReference>
<reference evidence="2" key="1">
    <citation type="submission" date="2022-08" db="EMBL/GenBank/DDBJ databases">
        <authorList>
            <person name="Kallberg Y."/>
            <person name="Tangrot J."/>
            <person name="Rosling A."/>
        </authorList>
    </citation>
    <scope>NUCLEOTIDE SEQUENCE</scope>
    <source>
        <strain evidence="2">Wild A</strain>
    </source>
</reference>